<feature type="compositionally biased region" description="Basic and acidic residues" evidence="1">
    <location>
        <begin position="360"/>
        <end position="371"/>
    </location>
</feature>
<dbReference type="Proteomes" id="UP000094112">
    <property type="component" value="Unassembled WGS sequence"/>
</dbReference>
<protein>
    <submittedName>
        <fullName evidence="2">Uncharacterized protein</fullName>
    </submittedName>
</protein>
<evidence type="ECO:0000313" key="2">
    <source>
        <dbReference type="EMBL" id="ODQ62844.1"/>
    </source>
</evidence>
<dbReference type="GeneID" id="30201732"/>
<sequence length="403" mass="46420">MVVVDDAVYPSSSHYHHTTPHHRRFPSIPTIKEVPNRGAFNPTYHKHNAFESSTKQYQHEYKHLNDEGDEIISPEGKAPTIVSTIISPTVTRQHSFKKKKRYMLSSREVKNHFFYPVKAPRRKRSRRGKFRNSVELDASMNYVNIDSSMSKDLCLNQRVKAYEISLPELIKIEPALKETTKAITIDSNNNYIIYTPDPTIGKNSVISDAEQLLDQELLKLGTPITFNKATTPVLPQYKFNRPFFNRYDTYPIAGSHQLLRTRSLPSKWRKEGLQDLWNLYLRRVVAARIMWRLKHISSEPNLKRARPSFSSSVDTGFFINSLLKNNEMLPAHNSKSSSGTMSDDEESDSDVEEPITDDDHESRIENDDRTSHTSRGSHRSRESTQEVLSSLESLLDDMRSIIQ</sequence>
<dbReference type="RefSeq" id="XP_019042051.1">
    <property type="nucleotide sequence ID" value="XM_019184486.1"/>
</dbReference>
<evidence type="ECO:0000313" key="3">
    <source>
        <dbReference type="Proteomes" id="UP000094112"/>
    </source>
</evidence>
<name>A0A1E3PC94_WICAA</name>
<gene>
    <name evidence="2" type="ORF">WICANDRAFT_77006</name>
</gene>
<keyword evidence="3" id="KW-1185">Reference proteome</keyword>
<reference evidence="2 3" key="1">
    <citation type="journal article" date="2016" name="Proc. Natl. Acad. Sci. U.S.A.">
        <title>Comparative genomics of biotechnologically important yeasts.</title>
        <authorList>
            <person name="Riley R."/>
            <person name="Haridas S."/>
            <person name="Wolfe K.H."/>
            <person name="Lopes M.R."/>
            <person name="Hittinger C.T."/>
            <person name="Goeker M."/>
            <person name="Salamov A.A."/>
            <person name="Wisecaver J.H."/>
            <person name="Long T.M."/>
            <person name="Calvey C.H."/>
            <person name="Aerts A.L."/>
            <person name="Barry K.W."/>
            <person name="Choi C."/>
            <person name="Clum A."/>
            <person name="Coughlan A.Y."/>
            <person name="Deshpande S."/>
            <person name="Douglass A.P."/>
            <person name="Hanson S.J."/>
            <person name="Klenk H.-P."/>
            <person name="LaButti K.M."/>
            <person name="Lapidus A."/>
            <person name="Lindquist E.A."/>
            <person name="Lipzen A.M."/>
            <person name="Meier-Kolthoff J.P."/>
            <person name="Ohm R.A."/>
            <person name="Otillar R.P."/>
            <person name="Pangilinan J.L."/>
            <person name="Peng Y."/>
            <person name="Rokas A."/>
            <person name="Rosa C.A."/>
            <person name="Scheuner C."/>
            <person name="Sibirny A.A."/>
            <person name="Slot J.C."/>
            <person name="Stielow J.B."/>
            <person name="Sun H."/>
            <person name="Kurtzman C.P."/>
            <person name="Blackwell M."/>
            <person name="Grigoriev I.V."/>
            <person name="Jeffries T.W."/>
        </authorList>
    </citation>
    <scope>NUCLEOTIDE SEQUENCE [LARGE SCALE GENOMIC DNA]</scope>
    <source>
        <strain evidence="3">ATCC 58044 / CBS 1984 / NCYC 433 / NRRL Y-366-8</strain>
    </source>
</reference>
<feature type="compositionally biased region" description="Acidic residues" evidence="1">
    <location>
        <begin position="342"/>
        <end position="359"/>
    </location>
</feature>
<dbReference type="EMBL" id="KV454208">
    <property type="protein sequence ID" value="ODQ62844.1"/>
    <property type="molecule type" value="Genomic_DNA"/>
</dbReference>
<proteinExistence type="predicted"/>
<dbReference type="AlphaFoldDB" id="A0A1E3PC94"/>
<evidence type="ECO:0000256" key="1">
    <source>
        <dbReference type="SAM" id="MobiDB-lite"/>
    </source>
</evidence>
<organism evidence="2 3">
    <name type="scientific">Wickerhamomyces anomalus (strain ATCC 58044 / CBS 1984 / NCYC 433 / NRRL Y-366-8)</name>
    <name type="common">Yeast</name>
    <name type="synonym">Hansenula anomala</name>
    <dbReference type="NCBI Taxonomy" id="683960"/>
    <lineage>
        <taxon>Eukaryota</taxon>
        <taxon>Fungi</taxon>
        <taxon>Dikarya</taxon>
        <taxon>Ascomycota</taxon>
        <taxon>Saccharomycotina</taxon>
        <taxon>Saccharomycetes</taxon>
        <taxon>Phaffomycetales</taxon>
        <taxon>Wickerhamomycetaceae</taxon>
        <taxon>Wickerhamomyces</taxon>
    </lineage>
</organism>
<accession>A0A1E3PC94</accession>
<dbReference type="OrthoDB" id="3980667at2759"/>
<feature type="region of interest" description="Disordered" evidence="1">
    <location>
        <begin position="329"/>
        <end position="396"/>
    </location>
</feature>